<evidence type="ECO:0000256" key="1">
    <source>
        <dbReference type="HAMAP-Rule" id="MF_01187"/>
    </source>
</evidence>
<dbReference type="PANTHER" id="PTHR33505:SF4">
    <property type="entry name" value="PROTEIN PREY, MITOCHONDRIAL"/>
    <property type="match status" value="1"/>
</dbReference>
<protein>
    <recommendedName>
        <fullName evidence="1">UPF0434 protein SAMN05660324_3243</fullName>
    </recommendedName>
</protein>
<proteinExistence type="inferred from homology"/>
<name>A0A1G7W9L0_9ACTN</name>
<dbReference type="EMBL" id="FNCF01000005">
    <property type="protein sequence ID" value="SDG68632.1"/>
    <property type="molecule type" value="Genomic_DNA"/>
</dbReference>
<keyword evidence="3" id="KW-1185">Reference proteome</keyword>
<evidence type="ECO:0000313" key="3">
    <source>
        <dbReference type="Proteomes" id="UP000198863"/>
    </source>
</evidence>
<evidence type="ECO:0000313" key="2">
    <source>
        <dbReference type="EMBL" id="SDG68632.1"/>
    </source>
</evidence>
<dbReference type="InterPro" id="IPR005651">
    <property type="entry name" value="Trm112-like"/>
</dbReference>
<dbReference type="SUPFAM" id="SSF158997">
    <property type="entry name" value="Trm112p-like"/>
    <property type="match status" value="1"/>
</dbReference>
<comment type="similarity">
    <text evidence="1">Belongs to the UPF0434 family.</text>
</comment>
<gene>
    <name evidence="2" type="ORF">SAMN05660324_3243</name>
</gene>
<dbReference type="GO" id="GO:0005829">
    <property type="term" value="C:cytosol"/>
    <property type="evidence" value="ECO:0007669"/>
    <property type="project" value="TreeGrafter"/>
</dbReference>
<dbReference type="RefSeq" id="WP_165640288.1">
    <property type="nucleotide sequence ID" value="NZ_FNCF01000005.1"/>
</dbReference>
<dbReference type="AlphaFoldDB" id="A0A1G7W9L0"/>
<dbReference type="HAMAP" id="MF_01187">
    <property type="entry name" value="UPF0434"/>
    <property type="match status" value="1"/>
</dbReference>
<sequence>MTTDAFPATLGIDPALLGILACPDTHHSPLTVDTAAGELLCSTCDRAFPVRDGIPVLLLDEARHRGAGSGDGAE</sequence>
<accession>A0A1G7W9L0</accession>
<reference evidence="3" key="1">
    <citation type="submission" date="2016-10" db="EMBL/GenBank/DDBJ databases">
        <authorList>
            <person name="Varghese N."/>
            <person name="Submissions S."/>
        </authorList>
    </citation>
    <scope>NUCLEOTIDE SEQUENCE [LARGE SCALE GENOMIC DNA]</scope>
    <source>
        <strain evidence="3">DSM 44526</strain>
    </source>
</reference>
<dbReference type="Proteomes" id="UP000198863">
    <property type="component" value="Unassembled WGS sequence"/>
</dbReference>
<dbReference type="Gene3D" id="2.20.25.10">
    <property type="match status" value="1"/>
</dbReference>
<dbReference type="Pfam" id="PF03966">
    <property type="entry name" value="Trm112p"/>
    <property type="match status" value="1"/>
</dbReference>
<dbReference type="PANTHER" id="PTHR33505">
    <property type="entry name" value="ZGC:162634"/>
    <property type="match status" value="1"/>
</dbReference>
<organism evidence="2 3">
    <name type="scientific">Klenkia brasiliensis</name>
    <dbReference type="NCBI Taxonomy" id="333142"/>
    <lineage>
        <taxon>Bacteria</taxon>
        <taxon>Bacillati</taxon>
        <taxon>Actinomycetota</taxon>
        <taxon>Actinomycetes</taxon>
        <taxon>Geodermatophilales</taxon>
        <taxon>Geodermatophilaceae</taxon>
        <taxon>Klenkia</taxon>
    </lineage>
</organism>